<evidence type="ECO:0000256" key="5">
    <source>
        <dbReference type="ARBA" id="ARBA00022645"/>
    </source>
</evidence>
<comment type="subcellular location">
    <subcellularLocation>
        <location evidence="2">Membrane</location>
    </subcellularLocation>
</comment>
<comment type="similarity">
    <text evidence="3">Belongs to the class-D beta-lactamase family.</text>
</comment>
<dbReference type="GO" id="GO:0004180">
    <property type="term" value="F:carboxypeptidase activity"/>
    <property type="evidence" value="ECO:0007669"/>
    <property type="project" value="UniProtKB-KW"/>
</dbReference>
<evidence type="ECO:0000313" key="15">
    <source>
        <dbReference type="Proteomes" id="UP000676169"/>
    </source>
</evidence>
<comment type="catalytic activity">
    <reaction evidence="1">
        <text>a beta-lactam + H2O = a substituted beta-amino acid</text>
        <dbReference type="Rhea" id="RHEA:20401"/>
        <dbReference type="ChEBI" id="CHEBI:15377"/>
        <dbReference type="ChEBI" id="CHEBI:35627"/>
        <dbReference type="ChEBI" id="CHEBI:140347"/>
        <dbReference type="EC" id="3.5.2.6"/>
    </reaction>
</comment>
<keyword evidence="6" id="KW-0732">Signal</keyword>
<dbReference type="KEGG" id="lamb:KBB96_05670"/>
<dbReference type="Pfam" id="PF00905">
    <property type="entry name" value="Transpeptidase"/>
    <property type="match status" value="1"/>
</dbReference>
<dbReference type="InterPro" id="IPR005311">
    <property type="entry name" value="PBP_dimer"/>
</dbReference>
<keyword evidence="11" id="KW-1133">Transmembrane helix</keyword>
<proteinExistence type="inferred from homology"/>
<gene>
    <name evidence="14" type="ORF">KBB96_05670</name>
</gene>
<dbReference type="EC" id="3.5.2.6" evidence="4"/>
<keyword evidence="11" id="KW-0812">Transmembrane</keyword>
<dbReference type="SUPFAM" id="SSF56601">
    <property type="entry name" value="beta-lactamase/transpeptidase-like"/>
    <property type="match status" value="1"/>
</dbReference>
<dbReference type="Pfam" id="PF03717">
    <property type="entry name" value="PBP_dimer"/>
    <property type="match status" value="1"/>
</dbReference>
<dbReference type="GO" id="GO:0071555">
    <property type="term" value="P:cell wall organization"/>
    <property type="evidence" value="ECO:0007669"/>
    <property type="project" value="TreeGrafter"/>
</dbReference>
<feature type="domain" description="Penicillin-binding protein transpeptidase" evidence="12">
    <location>
        <begin position="293"/>
        <end position="624"/>
    </location>
</feature>
<reference evidence="14" key="1">
    <citation type="submission" date="2021-04" db="EMBL/GenBank/DDBJ databases">
        <title>Luteolibacter sp. 32A isolated from the skin of an Anderson's salamander (Ambystoma andersonii).</title>
        <authorList>
            <person name="Spergser J."/>
            <person name="Busse H.-J."/>
        </authorList>
    </citation>
    <scope>NUCLEOTIDE SEQUENCE</scope>
    <source>
        <strain evidence="14">32A</strain>
    </source>
</reference>
<accession>A0A975PGK0</accession>
<dbReference type="AlphaFoldDB" id="A0A975PGK0"/>
<dbReference type="Gene3D" id="3.90.1310.10">
    <property type="entry name" value="Penicillin-binding protein 2a (Domain 2)"/>
    <property type="match status" value="1"/>
</dbReference>
<evidence type="ECO:0000256" key="6">
    <source>
        <dbReference type="ARBA" id="ARBA00022729"/>
    </source>
</evidence>
<evidence type="ECO:0000256" key="11">
    <source>
        <dbReference type="SAM" id="Phobius"/>
    </source>
</evidence>
<dbReference type="PANTHER" id="PTHR30627:SF6">
    <property type="entry name" value="BETA-LACTAMASE YBXI-RELATED"/>
    <property type="match status" value="1"/>
</dbReference>
<feature type="region of interest" description="Disordered" evidence="10">
    <location>
        <begin position="659"/>
        <end position="717"/>
    </location>
</feature>
<evidence type="ECO:0000256" key="7">
    <source>
        <dbReference type="ARBA" id="ARBA00022801"/>
    </source>
</evidence>
<evidence type="ECO:0000259" key="12">
    <source>
        <dbReference type="Pfam" id="PF00905"/>
    </source>
</evidence>
<dbReference type="SUPFAM" id="SSF56519">
    <property type="entry name" value="Penicillin binding protein dimerisation domain"/>
    <property type="match status" value="1"/>
</dbReference>
<evidence type="ECO:0000256" key="2">
    <source>
        <dbReference type="ARBA" id="ARBA00004370"/>
    </source>
</evidence>
<evidence type="ECO:0000256" key="9">
    <source>
        <dbReference type="ARBA" id="ARBA00023251"/>
    </source>
</evidence>
<feature type="transmembrane region" description="Helical" evidence="11">
    <location>
        <begin position="7"/>
        <end position="27"/>
    </location>
</feature>
<keyword evidence="5" id="KW-0121">Carboxypeptidase</keyword>
<dbReference type="GO" id="GO:0005886">
    <property type="term" value="C:plasma membrane"/>
    <property type="evidence" value="ECO:0007669"/>
    <property type="project" value="TreeGrafter"/>
</dbReference>
<evidence type="ECO:0000256" key="8">
    <source>
        <dbReference type="ARBA" id="ARBA00023136"/>
    </source>
</evidence>
<dbReference type="GO" id="GO:0008800">
    <property type="term" value="F:beta-lactamase activity"/>
    <property type="evidence" value="ECO:0007669"/>
    <property type="project" value="UniProtKB-EC"/>
</dbReference>
<dbReference type="GO" id="GO:0046677">
    <property type="term" value="P:response to antibiotic"/>
    <property type="evidence" value="ECO:0007669"/>
    <property type="project" value="UniProtKB-KW"/>
</dbReference>
<sequence>MEPRYRFRLYLLTAGILAGFGALLMRLHDFQILRRDKYLGMVPGDSKVTIREPGTRGDITDRNGIVLATNIRDYEVTFNLAEIDAAYRRQHTDRPEVKRIVLEHGMQREKTERDIVGIVLETVIPPLQNLGLARNFNATALRTHYVTHHGLVPFTYRADLSYEEFAKFAEHNLELPGVYLGLNSQRKYPYGTLGSHVLGYMKSWEKADIPEGADRKYDHYIGDAKGIAGIEKTMDDYLRGLEGTREMLKDEKGAIRGMVGYVRPGAGAKVALTLDARVQYLAEETLRHAGRAAAVVMDVETGEVLAMASVPDFDPNNFVPKINPEQWKAYDFSKARKSGNEAEPLLNRCISNFVPGSTFKLGTALSGAIKGYANRTFSCDGFVSYGNAKVGCWIWNKSHGSHGSETLPVAIKNSCNPYFNKLAGVVGSKGMTDGFTMLGFGKPTGIPLPNEAGGVIMGNREWRAKHPGAPVTEHDIALFSIGQSVLATPLQLCSMVTSIANGGKYYQPRIVKKVVAADGTTLVADKPKIEVDLLKQGVKESDLVTIRKGMWMAVNEGGTASAVKLPDIQIGAKTGTAQVNLILKTHDCWTVAFAPFEKPKYAVCVMVQDGGSGGHTAGPLVQHLIRGLINKDRGVKLPLQVQKEYGGHMKPIESIAALEDLPAADPNDTAGEDTGDEVMGDDAGAPPEPEKTTPAAVPTIDPGVDEEGTIPKAVPVR</sequence>
<dbReference type="Proteomes" id="UP000676169">
    <property type="component" value="Chromosome"/>
</dbReference>
<keyword evidence="15" id="KW-1185">Reference proteome</keyword>
<dbReference type="RefSeq" id="WP_211633315.1">
    <property type="nucleotide sequence ID" value="NZ_CP073100.1"/>
</dbReference>
<dbReference type="Gene3D" id="3.40.710.10">
    <property type="entry name" value="DD-peptidase/beta-lactamase superfamily"/>
    <property type="match status" value="1"/>
</dbReference>
<keyword evidence="5" id="KW-0645">Protease</keyword>
<evidence type="ECO:0000256" key="4">
    <source>
        <dbReference type="ARBA" id="ARBA00012865"/>
    </source>
</evidence>
<dbReference type="InterPro" id="IPR001460">
    <property type="entry name" value="PCN-bd_Tpept"/>
</dbReference>
<keyword evidence="8 11" id="KW-0472">Membrane</keyword>
<evidence type="ECO:0000259" key="13">
    <source>
        <dbReference type="Pfam" id="PF03717"/>
    </source>
</evidence>
<evidence type="ECO:0000256" key="1">
    <source>
        <dbReference type="ARBA" id="ARBA00001526"/>
    </source>
</evidence>
<organism evidence="14 15">
    <name type="scientific">Luteolibacter ambystomatis</name>
    <dbReference type="NCBI Taxonomy" id="2824561"/>
    <lineage>
        <taxon>Bacteria</taxon>
        <taxon>Pseudomonadati</taxon>
        <taxon>Verrucomicrobiota</taxon>
        <taxon>Verrucomicrobiia</taxon>
        <taxon>Verrucomicrobiales</taxon>
        <taxon>Verrucomicrobiaceae</taxon>
        <taxon>Luteolibacter</taxon>
    </lineage>
</organism>
<keyword evidence="7" id="KW-0378">Hydrolase</keyword>
<protein>
    <recommendedName>
        <fullName evidence="4">beta-lactamase</fullName>
        <ecNumber evidence="4">3.5.2.6</ecNumber>
    </recommendedName>
</protein>
<keyword evidence="9" id="KW-0046">Antibiotic resistance</keyword>
<feature type="compositionally biased region" description="Acidic residues" evidence="10">
    <location>
        <begin position="670"/>
        <end position="680"/>
    </location>
</feature>
<evidence type="ECO:0000256" key="3">
    <source>
        <dbReference type="ARBA" id="ARBA00007898"/>
    </source>
</evidence>
<dbReference type="PANTHER" id="PTHR30627">
    <property type="entry name" value="PEPTIDOGLYCAN D,D-TRANSPEPTIDASE"/>
    <property type="match status" value="1"/>
</dbReference>
<dbReference type="InterPro" id="IPR012338">
    <property type="entry name" value="Beta-lactam/transpept-like"/>
</dbReference>
<feature type="domain" description="Penicillin-binding protein dimerisation" evidence="13">
    <location>
        <begin position="52"/>
        <end position="255"/>
    </location>
</feature>
<name>A0A975PGK0_9BACT</name>
<dbReference type="InterPro" id="IPR036138">
    <property type="entry name" value="PBP_dimer_sf"/>
</dbReference>
<dbReference type="EMBL" id="CP073100">
    <property type="protein sequence ID" value="QUE52377.1"/>
    <property type="molecule type" value="Genomic_DNA"/>
</dbReference>
<evidence type="ECO:0000313" key="14">
    <source>
        <dbReference type="EMBL" id="QUE52377.1"/>
    </source>
</evidence>
<dbReference type="InterPro" id="IPR050515">
    <property type="entry name" value="Beta-lactam/transpept"/>
</dbReference>
<evidence type="ECO:0000256" key="10">
    <source>
        <dbReference type="SAM" id="MobiDB-lite"/>
    </source>
</evidence>
<dbReference type="GO" id="GO:0008658">
    <property type="term" value="F:penicillin binding"/>
    <property type="evidence" value="ECO:0007669"/>
    <property type="project" value="InterPro"/>
</dbReference>